<evidence type="ECO:0000313" key="1">
    <source>
        <dbReference type="EMBL" id="KAF8822024.1"/>
    </source>
</evidence>
<proteinExistence type="predicted"/>
<keyword evidence="2" id="KW-1185">Reference proteome</keyword>
<evidence type="ECO:0000313" key="2">
    <source>
        <dbReference type="Proteomes" id="UP000823046"/>
    </source>
</evidence>
<name>A0ABQ7JDF0_9APIC</name>
<accession>A0ABQ7JDF0</accession>
<sequence>MDQWDTRCTDAQETRVGHSANQLQIRHVLRHFGTGYIMRAEKNAKTNVHRLIEAKVDPAMWNVLSMLGFRQKGHIFCKAEIYHSKYGSSNHIMVTIQTHFTDKEMQHCLLPSAHLLRVVGQCTNDTQYEAIEGQVLAFATKLKEFVKLKKTERSELQEAISEFMESSFSAKLPH</sequence>
<dbReference type="Proteomes" id="UP000823046">
    <property type="component" value="Unassembled WGS sequence"/>
</dbReference>
<comment type="caution">
    <text evidence="1">The sequence shown here is derived from an EMBL/GenBank/DDBJ whole genome shotgun (WGS) entry which is preliminary data.</text>
</comment>
<gene>
    <name evidence="1" type="primary">MED18</name>
    <name evidence="1" type="ORF">IE077_001220</name>
</gene>
<protein>
    <submittedName>
        <fullName evidence="1">Mediator complex subunit MED18</fullName>
    </submittedName>
</protein>
<dbReference type="EMBL" id="JADAQX010000097">
    <property type="protein sequence ID" value="KAF8822024.1"/>
    <property type="molecule type" value="Genomic_DNA"/>
</dbReference>
<organism evidence="1 2">
    <name type="scientific">Cardiosporidium cionae</name>
    <dbReference type="NCBI Taxonomy" id="476202"/>
    <lineage>
        <taxon>Eukaryota</taxon>
        <taxon>Sar</taxon>
        <taxon>Alveolata</taxon>
        <taxon>Apicomplexa</taxon>
        <taxon>Aconoidasida</taxon>
        <taxon>Nephromycida</taxon>
        <taxon>Cardiosporidium</taxon>
    </lineage>
</organism>
<reference evidence="1 2" key="1">
    <citation type="journal article" date="2020" name="bioRxiv">
        <title>Metabolic contributions of an alphaproteobacterial endosymbiont in the apicomplexan Cardiosporidium cionae.</title>
        <authorList>
            <person name="Hunter E.S."/>
            <person name="Paight C.J."/>
            <person name="Lane C.E."/>
        </authorList>
    </citation>
    <scope>NUCLEOTIDE SEQUENCE [LARGE SCALE GENOMIC DNA]</scope>
    <source>
        <strain evidence="1">ESH_2018</strain>
    </source>
</reference>